<gene>
    <name evidence="1" type="ORF">F3B90_02685</name>
</gene>
<dbReference type="Proteomes" id="UP000424805">
    <property type="component" value="Unassembled WGS sequence"/>
</dbReference>
<evidence type="ECO:0000313" key="2">
    <source>
        <dbReference type="Proteomes" id="UP000424805"/>
    </source>
</evidence>
<reference evidence="1 2" key="1">
    <citation type="journal article" date="2019" name="Nat. Med.">
        <title>A library of human gut bacterial isolates paired with longitudinal multiomics data enables mechanistic microbiome research.</title>
        <authorList>
            <person name="Poyet M."/>
            <person name="Groussin M."/>
            <person name="Gibbons S.M."/>
            <person name="Avila-Pacheco J."/>
            <person name="Jiang X."/>
            <person name="Kearney S.M."/>
            <person name="Perrotta A.R."/>
            <person name="Berdy B."/>
            <person name="Zhao S."/>
            <person name="Lieberman T.D."/>
            <person name="Swanson P.K."/>
            <person name="Smith M."/>
            <person name="Roesemann S."/>
            <person name="Alexander J.E."/>
            <person name="Rich S.A."/>
            <person name="Livny J."/>
            <person name="Vlamakis H."/>
            <person name="Clish C."/>
            <person name="Bullock K."/>
            <person name="Deik A."/>
            <person name="Scott J."/>
            <person name="Pierce K.A."/>
            <person name="Xavier R.J."/>
            <person name="Alm E.J."/>
        </authorList>
    </citation>
    <scope>NUCLEOTIDE SEQUENCE [LARGE SCALE GENOMIC DNA]</scope>
    <source>
        <strain evidence="1 2">BIOML-A15</strain>
    </source>
</reference>
<proteinExistence type="predicted"/>
<sequence>MKKVGRLRLSELEGRMDTLTKAEQHEYLGGNNTWRIYGGYLYEVEGGTLFCGDNGKFVWFPGISVSSDWVTIRHIGMSKMLLKEGNMYYMIKDIITKLFGINKFLNFLP</sequence>
<accession>A0A7J4Y4F1</accession>
<organism evidence="1 2">
    <name type="scientific">Bacteroides ovatus</name>
    <dbReference type="NCBI Taxonomy" id="28116"/>
    <lineage>
        <taxon>Bacteria</taxon>
        <taxon>Pseudomonadati</taxon>
        <taxon>Bacteroidota</taxon>
        <taxon>Bacteroidia</taxon>
        <taxon>Bacteroidales</taxon>
        <taxon>Bacteroidaceae</taxon>
        <taxon>Bacteroides</taxon>
    </lineage>
</organism>
<protein>
    <submittedName>
        <fullName evidence="1">Uncharacterized protein</fullName>
    </submittedName>
</protein>
<comment type="caution">
    <text evidence="1">The sequence shown here is derived from an EMBL/GenBank/DDBJ whole genome shotgun (WGS) entry which is preliminary data.</text>
</comment>
<dbReference type="AlphaFoldDB" id="A0A7J4Y4F1"/>
<evidence type="ECO:0000313" key="1">
    <source>
        <dbReference type="EMBL" id="KAA4630682.1"/>
    </source>
</evidence>
<name>A0A7J4Y4F1_BACOV</name>
<dbReference type="EMBL" id="VWFP01000001">
    <property type="protein sequence ID" value="KAA4630682.1"/>
    <property type="molecule type" value="Genomic_DNA"/>
</dbReference>